<comment type="caution">
    <text evidence="1">The sequence shown here is derived from an EMBL/GenBank/DDBJ whole genome shotgun (WGS) entry which is preliminary data.</text>
</comment>
<dbReference type="Proteomes" id="UP000176413">
    <property type="component" value="Unassembled WGS sequence"/>
</dbReference>
<organism evidence="1 2">
    <name type="scientific">Candidatus Magasanikbacteria bacterium RIFCSPHIGHO2_02_FULL_45_10</name>
    <dbReference type="NCBI Taxonomy" id="1798679"/>
    <lineage>
        <taxon>Bacteria</taxon>
        <taxon>Candidatus Magasanikiibacteriota</taxon>
    </lineage>
</organism>
<proteinExistence type="predicted"/>
<gene>
    <name evidence="1" type="ORF">A3D53_01055</name>
</gene>
<evidence type="ECO:0000313" key="1">
    <source>
        <dbReference type="EMBL" id="OGH68806.1"/>
    </source>
</evidence>
<sequence length="111" mass="13204">MTQKTPTIKKQMLEVMIEYTETFLIPLLDDRFDTFRNEFRLELKEEIGSLRHELKDYVDKKLADQTSDIFRRLDRRDQKNIKFKQKVVTVFKDNDLASSKDLTYLVGLANA</sequence>
<protein>
    <submittedName>
        <fullName evidence="1">Uncharacterized protein</fullName>
    </submittedName>
</protein>
<name>A0A1F6MAZ6_9BACT</name>
<accession>A0A1F6MAZ6</accession>
<reference evidence="1 2" key="1">
    <citation type="journal article" date="2016" name="Nat. Commun.">
        <title>Thousands of microbial genomes shed light on interconnected biogeochemical processes in an aquifer system.</title>
        <authorList>
            <person name="Anantharaman K."/>
            <person name="Brown C.T."/>
            <person name="Hug L.A."/>
            <person name="Sharon I."/>
            <person name="Castelle C.J."/>
            <person name="Probst A.J."/>
            <person name="Thomas B.C."/>
            <person name="Singh A."/>
            <person name="Wilkins M.J."/>
            <person name="Karaoz U."/>
            <person name="Brodie E.L."/>
            <person name="Williams K.H."/>
            <person name="Hubbard S.S."/>
            <person name="Banfield J.F."/>
        </authorList>
    </citation>
    <scope>NUCLEOTIDE SEQUENCE [LARGE SCALE GENOMIC DNA]</scope>
</reference>
<dbReference type="AlphaFoldDB" id="A0A1F6MAZ6"/>
<dbReference type="EMBL" id="MFQA01000029">
    <property type="protein sequence ID" value="OGH68806.1"/>
    <property type="molecule type" value="Genomic_DNA"/>
</dbReference>
<evidence type="ECO:0000313" key="2">
    <source>
        <dbReference type="Proteomes" id="UP000176413"/>
    </source>
</evidence>